<dbReference type="Pfam" id="PF00027">
    <property type="entry name" value="cNMP_binding"/>
    <property type="match status" value="1"/>
</dbReference>
<dbReference type="Proteomes" id="UP001189429">
    <property type="component" value="Unassembled WGS sequence"/>
</dbReference>
<dbReference type="InterPro" id="IPR018490">
    <property type="entry name" value="cNMP-bd_dom_sf"/>
</dbReference>
<name>A0ABN9UW75_9DINO</name>
<evidence type="ECO:0000313" key="3">
    <source>
        <dbReference type="Proteomes" id="UP001189429"/>
    </source>
</evidence>
<dbReference type="PROSITE" id="PS50042">
    <property type="entry name" value="CNMP_BINDING_3"/>
    <property type="match status" value="1"/>
</dbReference>
<dbReference type="EMBL" id="CAUYUJ010016361">
    <property type="protein sequence ID" value="CAK0864399.1"/>
    <property type="molecule type" value="Genomic_DNA"/>
</dbReference>
<organism evidence="2 3">
    <name type="scientific">Prorocentrum cordatum</name>
    <dbReference type="NCBI Taxonomy" id="2364126"/>
    <lineage>
        <taxon>Eukaryota</taxon>
        <taxon>Sar</taxon>
        <taxon>Alveolata</taxon>
        <taxon>Dinophyceae</taxon>
        <taxon>Prorocentrales</taxon>
        <taxon>Prorocentraceae</taxon>
        <taxon>Prorocentrum</taxon>
    </lineage>
</organism>
<evidence type="ECO:0000313" key="2">
    <source>
        <dbReference type="EMBL" id="CAK0864399.1"/>
    </source>
</evidence>
<dbReference type="InterPro" id="IPR000595">
    <property type="entry name" value="cNMP-bd_dom"/>
</dbReference>
<reference evidence="2" key="1">
    <citation type="submission" date="2023-10" db="EMBL/GenBank/DDBJ databases">
        <authorList>
            <person name="Chen Y."/>
            <person name="Shah S."/>
            <person name="Dougan E. K."/>
            <person name="Thang M."/>
            <person name="Chan C."/>
        </authorList>
    </citation>
    <scope>NUCLEOTIDE SEQUENCE [LARGE SCALE GENOMIC DNA]</scope>
</reference>
<proteinExistence type="predicted"/>
<gene>
    <name evidence="2" type="ORF">PCOR1329_LOCUS52306</name>
</gene>
<dbReference type="SUPFAM" id="SSF51206">
    <property type="entry name" value="cAMP-binding domain-like"/>
    <property type="match status" value="1"/>
</dbReference>
<sequence>MPMLAAGGSWKMSGVLRDRSIFAGASAQFLEEIVQVGTVRVYAPGDRIIQQGMEGTSMFVLRVGSANVVKESADGAETGRLQRTLEHVGTLAHGAVFGELATGLWMAKRDDHRGLHVLGLGD</sequence>
<dbReference type="InterPro" id="IPR014710">
    <property type="entry name" value="RmlC-like_jellyroll"/>
</dbReference>
<keyword evidence="3" id="KW-1185">Reference proteome</keyword>
<dbReference type="CDD" id="cd00038">
    <property type="entry name" value="CAP_ED"/>
    <property type="match status" value="1"/>
</dbReference>
<protein>
    <recommendedName>
        <fullName evidence="1">Cyclic nucleotide-binding domain-containing protein</fullName>
    </recommendedName>
</protein>
<feature type="domain" description="Cyclic nucleotide-binding" evidence="1">
    <location>
        <begin position="21"/>
        <end position="122"/>
    </location>
</feature>
<comment type="caution">
    <text evidence="2">The sequence shown here is derived from an EMBL/GenBank/DDBJ whole genome shotgun (WGS) entry which is preliminary data.</text>
</comment>
<evidence type="ECO:0000259" key="1">
    <source>
        <dbReference type="PROSITE" id="PS50042"/>
    </source>
</evidence>
<accession>A0ABN9UW75</accession>
<dbReference type="Gene3D" id="2.60.120.10">
    <property type="entry name" value="Jelly Rolls"/>
    <property type="match status" value="1"/>
</dbReference>